<dbReference type="Pfam" id="PF00194">
    <property type="entry name" value="Carb_anhydrase"/>
    <property type="match status" value="1"/>
</dbReference>
<reference evidence="5 6" key="2">
    <citation type="journal article" date="2018" name="Elife">
        <title>Firefly genomes illuminate parallel origins of bioluminescence in beetles.</title>
        <authorList>
            <person name="Fallon T.R."/>
            <person name="Lower S.E."/>
            <person name="Chang C.H."/>
            <person name="Bessho-Uehara M."/>
            <person name="Martin G.J."/>
            <person name="Bewick A.J."/>
            <person name="Behringer M."/>
            <person name="Debat H.J."/>
            <person name="Wong I."/>
            <person name="Day J.C."/>
            <person name="Suvorov A."/>
            <person name="Silva C.J."/>
            <person name="Stanger-Hall K.F."/>
            <person name="Hall D.W."/>
            <person name="Schmitz R.J."/>
            <person name="Nelson D.R."/>
            <person name="Lewis S.M."/>
            <person name="Shigenobu S."/>
            <person name="Bybee S.M."/>
            <person name="Larracuente A.M."/>
            <person name="Oba Y."/>
            <person name="Weng J.K."/>
        </authorList>
    </citation>
    <scope>NUCLEOTIDE SEQUENCE [LARGE SCALE GENOMIC DNA]</scope>
    <source>
        <strain evidence="5">1611_PpyrPB1</strain>
        <tissue evidence="5">Whole body</tissue>
    </source>
</reference>
<dbReference type="InterPro" id="IPR036398">
    <property type="entry name" value="CA_dom_sf"/>
</dbReference>
<evidence type="ECO:0000256" key="1">
    <source>
        <dbReference type="ARBA" id="ARBA00010718"/>
    </source>
</evidence>
<accession>A0A1Y1NJT0</accession>
<proteinExistence type="inferred from homology"/>
<dbReference type="EMBL" id="GEZM01001059">
    <property type="protein sequence ID" value="JAV98192.1"/>
    <property type="molecule type" value="Transcribed_RNA"/>
</dbReference>
<comment type="similarity">
    <text evidence="1">Belongs to the alpha-carbonic anhydrase family.</text>
</comment>
<dbReference type="AlphaFoldDB" id="A0A1Y1NJT0"/>
<feature type="signal peptide" evidence="2">
    <location>
        <begin position="1"/>
        <end position="22"/>
    </location>
</feature>
<evidence type="ECO:0000259" key="3">
    <source>
        <dbReference type="PROSITE" id="PS51144"/>
    </source>
</evidence>
<keyword evidence="2" id="KW-0732">Signal</keyword>
<dbReference type="FunCoup" id="A0A1Y1NJT0">
    <property type="interactions" value="87"/>
</dbReference>
<dbReference type="SMART" id="SM01057">
    <property type="entry name" value="Carb_anhydrase"/>
    <property type="match status" value="1"/>
</dbReference>
<sequence length="295" mass="33302">MLAVQILLAIQVIISSVPEGCSLHWNHIDQNDWPEICLKGKRQSPINLDSNIARDQSFAKFHFSNFDKGYRATAINNGHSVVLTLDATASRPKVSGGGLSKEYTTDHLHFHWQAEHTVNRHRYPLEAHIVNFASEYKNMSNAVKFEDGIAVLGVLYDMSPDDDIELQALTDILDEVENNQISFHVNKEIQLRSFLPRDVAGFFRYDGSLTTPGCDESVTWTVFTNTLPISHNQIKRFEAIKSESGKVTENFRALQKLGNRTLYIKKSPLPHNGCGYAHVNVLILLSIIWLPFTIV</sequence>
<dbReference type="InterPro" id="IPR001148">
    <property type="entry name" value="CA_dom"/>
</dbReference>
<gene>
    <name evidence="5" type="ORF">PPYR_04189</name>
</gene>
<reference evidence="5" key="3">
    <citation type="submission" date="2019-08" db="EMBL/GenBank/DDBJ databases">
        <authorList>
            <consortium name="Photinus pyralis genome working group"/>
            <person name="Fallon T.R."/>
            <person name="Sander Lower S.E."/>
            <person name="Weng J.-K."/>
        </authorList>
    </citation>
    <scope>NUCLEOTIDE SEQUENCE</scope>
    <source>
        <strain evidence="5">1611_PpyrPB1</strain>
        <tissue evidence="5">Whole body</tissue>
    </source>
</reference>
<feature type="chain" id="PRO_5033751262" description="Alpha-carbonic anhydrase domain-containing protein" evidence="2">
    <location>
        <begin position="23"/>
        <end position="295"/>
    </location>
</feature>
<keyword evidence="6" id="KW-1185">Reference proteome</keyword>
<dbReference type="InterPro" id="IPR023561">
    <property type="entry name" value="Carbonic_anhydrase_a-class"/>
</dbReference>
<dbReference type="InParanoid" id="A0A1Y1NJT0"/>
<reference evidence="4" key="1">
    <citation type="journal article" date="2016" name="Sci. Rep.">
        <title>Molecular characterization of firefly nuptial gifts: a multi-omics approach sheds light on postcopulatory sexual selection.</title>
        <authorList>
            <person name="Al-Wathiqui N."/>
            <person name="Fallon T.R."/>
            <person name="South A."/>
            <person name="Weng J.K."/>
            <person name="Lewis S.M."/>
        </authorList>
    </citation>
    <scope>NUCLEOTIDE SEQUENCE</scope>
</reference>
<dbReference type="SUPFAM" id="SSF51069">
    <property type="entry name" value="Carbonic anhydrase"/>
    <property type="match status" value="1"/>
</dbReference>
<evidence type="ECO:0000256" key="2">
    <source>
        <dbReference type="SAM" id="SignalP"/>
    </source>
</evidence>
<dbReference type="GO" id="GO:0005737">
    <property type="term" value="C:cytoplasm"/>
    <property type="evidence" value="ECO:0007669"/>
    <property type="project" value="TreeGrafter"/>
</dbReference>
<dbReference type="GO" id="GO:0004089">
    <property type="term" value="F:carbonate dehydratase activity"/>
    <property type="evidence" value="ECO:0007669"/>
    <property type="project" value="InterPro"/>
</dbReference>
<dbReference type="EMBL" id="VVIM01000002">
    <property type="protein sequence ID" value="KAB0802003.1"/>
    <property type="molecule type" value="Genomic_DNA"/>
</dbReference>
<evidence type="ECO:0000313" key="5">
    <source>
        <dbReference type="EMBL" id="KAB0802003.1"/>
    </source>
</evidence>
<dbReference type="PROSITE" id="PS51144">
    <property type="entry name" value="ALPHA_CA_2"/>
    <property type="match status" value="1"/>
</dbReference>
<organism evidence="4">
    <name type="scientific">Photinus pyralis</name>
    <name type="common">Common eastern firefly</name>
    <name type="synonym">Lampyris pyralis</name>
    <dbReference type="NCBI Taxonomy" id="7054"/>
    <lineage>
        <taxon>Eukaryota</taxon>
        <taxon>Metazoa</taxon>
        <taxon>Ecdysozoa</taxon>
        <taxon>Arthropoda</taxon>
        <taxon>Hexapoda</taxon>
        <taxon>Insecta</taxon>
        <taxon>Pterygota</taxon>
        <taxon>Neoptera</taxon>
        <taxon>Endopterygota</taxon>
        <taxon>Coleoptera</taxon>
        <taxon>Polyphaga</taxon>
        <taxon>Elateriformia</taxon>
        <taxon>Elateroidea</taxon>
        <taxon>Lampyridae</taxon>
        <taxon>Lampyrinae</taxon>
        <taxon>Photinus</taxon>
    </lineage>
</organism>
<dbReference type="Gene3D" id="3.10.200.10">
    <property type="entry name" value="Alpha carbonic anhydrase"/>
    <property type="match status" value="1"/>
</dbReference>
<dbReference type="OrthoDB" id="429145at2759"/>
<dbReference type="GO" id="GO:0008270">
    <property type="term" value="F:zinc ion binding"/>
    <property type="evidence" value="ECO:0007669"/>
    <property type="project" value="InterPro"/>
</dbReference>
<dbReference type="CDD" id="cd00326">
    <property type="entry name" value="alpha_CA"/>
    <property type="match status" value="1"/>
</dbReference>
<name>A0A1Y1NJT0_PHOPY</name>
<evidence type="ECO:0000313" key="6">
    <source>
        <dbReference type="Proteomes" id="UP000327044"/>
    </source>
</evidence>
<feature type="domain" description="Alpha-carbonic anhydrase" evidence="3">
    <location>
        <begin position="23"/>
        <end position="266"/>
    </location>
</feature>
<dbReference type="Proteomes" id="UP000327044">
    <property type="component" value="Unassembled WGS sequence"/>
</dbReference>
<dbReference type="PANTHER" id="PTHR18952:SF270">
    <property type="entry name" value="CARBONIC ANHYDRASE"/>
    <property type="match status" value="1"/>
</dbReference>
<dbReference type="PANTHER" id="PTHR18952">
    <property type="entry name" value="CARBONIC ANHYDRASE"/>
    <property type="match status" value="1"/>
</dbReference>
<protein>
    <recommendedName>
        <fullName evidence="3">Alpha-carbonic anhydrase domain-containing protein</fullName>
    </recommendedName>
</protein>
<evidence type="ECO:0000313" key="4">
    <source>
        <dbReference type="EMBL" id="JAV98192.1"/>
    </source>
</evidence>